<dbReference type="AlphaFoldDB" id="A0A7R9QIX3"/>
<evidence type="ECO:0000256" key="5">
    <source>
        <dbReference type="ARBA" id="ARBA00014713"/>
    </source>
</evidence>
<evidence type="ECO:0000256" key="3">
    <source>
        <dbReference type="ARBA" id="ARBA00010200"/>
    </source>
</evidence>
<evidence type="ECO:0000256" key="8">
    <source>
        <dbReference type="ARBA" id="ARBA00022670"/>
    </source>
</evidence>
<evidence type="ECO:0000256" key="10">
    <source>
        <dbReference type="ARBA" id="ARBA00022801"/>
    </source>
</evidence>
<dbReference type="Pfam" id="PF03571">
    <property type="entry name" value="Peptidase_M49"/>
    <property type="match status" value="1"/>
</dbReference>
<evidence type="ECO:0000256" key="11">
    <source>
        <dbReference type="ARBA" id="ARBA00022833"/>
    </source>
</evidence>
<gene>
    <name evidence="17" type="ORF">ONB1V03_LOCUS5790</name>
</gene>
<feature type="binding site" evidence="16">
    <location>
        <position position="568"/>
    </location>
    <ligand>
        <name>Zn(2+)</name>
        <dbReference type="ChEBI" id="CHEBI:29105"/>
        <note>catalytic</note>
    </ligand>
</feature>
<comment type="cofactor">
    <cofactor evidence="16">
        <name>Zn(2+)</name>
        <dbReference type="ChEBI" id="CHEBI:29105"/>
    </cofactor>
    <text evidence="16">Binds 1 zinc ion per subunit.</text>
</comment>
<evidence type="ECO:0000256" key="4">
    <source>
        <dbReference type="ARBA" id="ARBA00012063"/>
    </source>
</evidence>
<evidence type="ECO:0000256" key="6">
    <source>
        <dbReference type="ARBA" id="ARBA00022438"/>
    </source>
</evidence>
<dbReference type="EMBL" id="OC917246">
    <property type="protein sequence ID" value="CAD7646561.1"/>
    <property type="molecule type" value="Genomic_DNA"/>
</dbReference>
<comment type="subcellular location">
    <subcellularLocation>
        <location evidence="2">Cytoplasm</location>
    </subcellularLocation>
</comment>
<dbReference type="GO" id="GO:0004177">
    <property type="term" value="F:aminopeptidase activity"/>
    <property type="evidence" value="ECO:0007669"/>
    <property type="project" value="UniProtKB-KW"/>
</dbReference>
<accession>A0A7R9QIX3</accession>
<feature type="active site" evidence="15">
    <location>
        <position position="512"/>
    </location>
</feature>
<dbReference type="EC" id="3.4.14.4" evidence="4"/>
<evidence type="ECO:0000256" key="16">
    <source>
        <dbReference type="PIRSR" id="PIRSR007828-2"/>
    </source>
</evidence>
<feature type="binding site" evidence="16">
    <location>
        <position position="511"/>
    </location>
    <ligand>
        <name>Zn(2+)</name>
        <dbReference type="ChEBI" id="CHEBI:29105"/>
        <note>catalytic</note>
    </ligand>
</feature>
<evidence type="ECO:0000313" key="18">
    <source>
        <dbReference type="Proteomes" id="UP000728032"/>
    </source>
</evidence>
<evidence type="ECO:0000256" key="14">
    <source>
        <dbReference type="ARBA" id="ARBA00032119"/>
    </source>
</evidence>
<dbReference type="InterPro" id="IPR005317">
    <property type="entry name" value="Dipeptidyl-peptase3"/>
</dbReference>
<evidence type="ECO:0000256" key="2">
    <source>
        <dbReference type="ARBA" id="ARBA00004496"/>
    </source>
</evidence>
<dbReference type="GO" id="GO:0008239">
    <property type="term" value="F:dipeptidyl-peptidase activity"/>
    <property type="evidence" value="ECO:0007669"/>
    <property type="project" value="UniProtKB-EC"/>
</dbReference>
<dbReference type="InterPro" id="IPR039461">
    <property type="entry name" value="Peptidase_M49"/>
</dbReference>
<organism evidence="17">
    <name type="scientific">Oppiella nova</name>
    <dbReference type="NCBI Taxonomy" id="334625"/>
    <lineage>
        <taxon>Eukaryota</taxon>
        <taxon>Metazoa</taxon>
        <taxon>Ecdysozoa</taxon>
        <taxon>Arthropoda</taxon>
        <taxon>Chelicerata</taxon>
        <taxon>Arachnida</taxon>
        <taxon>Acari</taxon>
        <taxon>Acariformes</taxon>
        <taxon>Sarcoptiformes</taxon>
        <taxon>Oribatida</taxon>
        <taxon>Brachypylina</taxon>
        <taxon>Oppioidea</taxon>
        <taxon>Oppiidae</taxon>
        <taxon>Oppiella</taxon>
    </lineage>
</organism>
<dbReference type="Proteomes" id="UP000728032">
    <property type="component" value="Unassembled WGS sequence"/>
</dbReference>
<evidence type="ECO:0000256" key="1">
    <source>
        <dbReference type="ARBA" id="ARBA00001336"/>
    </source>
</evidence>
<evidence type="ECO:0000256" key="15">
    <source>
        <dbReference type="PIRSR" id="PIRSR007828-1"/>
    </source>
</evidence>
<comment type="catalytic activity">
    <reaction evidence="1">
        <text>Release of an N-terminal dipeptide from a peptide comprising four or more residues, with broad specificity. Also acts on dipeptidyl 2-naphthylamides.</text>
        <dbReference type="EC" id="3.4.14.4"/>
    </reaction>
</comment>
<evidence type="ECO:0000256" key="9">
    <source>
        <dbReference type="ARBA" id="ARBA00022723"/>
    </source>
</evidence>
<dbReference type="PANTHER" id="PTHR23422:SF11">
    <property type="entry name" value="DIPEPTIDYL PEPTIDASE 3"/>
    <property type="match status" value="1"/>
</dbReference>
<dbReference type="PANTHER" id="PTHR23422">
    <property type="entry name" value="DIPEPTIDYL PEPTIDASE III-RELATED"/>
    <property type="match status" value="1"/>
</dbReference>
<dbReference type="Gene3D" id="3.30.540.30">
    <property type="match status" value="3"/>
</dbReference>
<protein>
    <recommendedName>
        <fullName evidence="5">Dipeptidyl peptidase 3</fullName>
        <ecNumber evidence="4">3.4.14.4</ecNumber>
    </recommendedName>
    <alternativeName>
        <fullName evidence="13">Dipeptidyl aminopeptidase III</fullName>
    </alternativeName>
    <alternativeName>
        <fullName evidence="14">Dipeptidyl peptidase III</fullName>
    </alternativeName>
</protein>
<keyword evidence="18" id="KW-1185">Reference proteome</keyword>
<keyword evidence="10" id="KW-0378">Hydrolase</keyword>
<keyword evidence="9 16" id="KW-0479">Metal-binding</keyword>
<evidence type="ECO:0000313" key="17">
    <source>
        <dbReference type="EMBL" id="CAD7646561.1"/>
    </source>
</evidence>
<dbReference type="EMBL" id="CAJPVJ010002421">
    <property type="protein sequence ID" value="CAG2166263.1"/>
    <property type="molecule type" value="Genomic_DNA"/>
</dbReference>
<dbReference type="GO" id="GO:0046872">
    <property type="term" value="F:metal ion binding"/>
    <property type="evidence" value="ECO:0007669"/>
    <property type="project" value="UniProtKB-KW"/>
</dbReference>
<reference evidence="17" key="1">
    <citation type="submission" date="2020-11" db="EMBL/GenBank/DDBJ databases">
        <authorList>
            <person name="Tran Van P."/>
        </authorList>
    </citation>
    <scope>NUCLEOTIDE SEQUENCE</scope>
</reference>
<dbReference type="PIRSF" id="PIRSF007828">
    <property type="entry name" value="Dipeptidyl-peptidase_III"/>
    <property type="match status" value="1"/>
</dbReference>
<sequence>MIVNTGSAILSVKVVKHLVCGLKANKTLPKLLLTNCRQLSTQSQTSPEIITQQGITQSKPIAMSSPHIYTNDSLVVQLDAEKLFNGLTDEESLYAHYMSKASWFGSLINLFQTSPESPLIFTLFRRIFGNQSIDELKSLAQSVAHFDDNEWRALLVYLSAFLASMGNYRFYGSNQFIPDLPQNKLEALVVNSRAYQTNEKDLRFIWENVKKRMYSLEKHELSLGFPPEGTTTYFSKNCTKEDFEVIKEFMKSIKMDSHNSRVFKDSETNTFTIRFASILSDEDIEDSDYLRLNGNELNGYQFVLSRGDYSPLLEMTNKYLSKAKEFTENDTQKQMIEQFIEHFRSGDIRHHKDGSRHWIKDKGPIVETHIGFTYNYRDPSKMRAELMVIFVFEAFVTIVDKELSKKLESLVSLSPSLLPLLPWPKDLEKDRFLQPDFTSLDVLMYSKVDFIGYNIPVYADIRQDEGFKNMTFGNVITGKLNNIKLNFFNPDHSKLMQTYLIHSREVNTSLHELLGHGCGKLLQIVDGKPNFDVENTINPLTNEKVDKWYKTGETYESKFTSLSGPYEECRPECVGLYMCFNTDVLEIFGIKGIETQTVIYMIWLNMVVRGVEALQMYNTNSNKWGQAHAQAWYVILRVLLVTIEYIDKSSTDGLYFELSFVHKIIDVLVVFRKTGSIDTTLDRQLIESVSRKAIEDFLLRLQTYKSLGDMESAHQMFDAYSQVSDTLEHPFLTYRAVVMDRHKPRVLFVQSSTEVIDGKVVLKTFPTTDEGLIESFASHLDDKDVDIDDIVLELWRKDYKHFY</sequence>
<keyword evidence="7" id="KW-0963">Cytoplasm</keyword>
<evidence type="ECO:0000256" key="7">
    <source>
        <dbReference type="ARBA" id="ARBA00022490"/>
    </source>
</evidence>
<comment type="similarity">
    <text evidence="3">Belongs to the peptidase M49 family.</text>
</comment>
<evidence type="ECO:0000256" key="12">
    <source>
        <dbReference type="ARBA" id="ARBA00023049"/>
    </source>
</evidence>
<proteinExistence type="inferred from homology"/>
<feature type="binding site" evidence="16">
    <location>
        <position position="516"/>
    </location>
    <ligand>
        <name>Zn(2+)</name>
        <dbReference type="ChEBI" id="CHEBI:29105"/>
        <note>catalytic</note>
    </ligand>
</feature>
<dbReference type="GO" id="GO:0006508">
    <property type="term" value="P:proteolysis"/>
    <property type="evidence" value="ECO:0007669"/>
    <property type="project" value="UniProtKB-KW"/>
</dbReference>
<dbReference type="GO" id="GO:0005737">
    <property type="term" value="C:cytoplasm"/>
    <property type="evidence" value="ECO:0007669"/>
    <property type="project" value="UniProtKB-SubCell"/>
</dbReference>
<keyword evidence="12" id="KW-0482">Metalloprotease</keyword>
<keyword evidence="11 16" id="KW-0862">Zinc</keyword>
<keyword evidence="8" id="KW-0645">Protease</keyword>
<dbReference type="GO" id="GO:0008235">
    <property type="term" value="F:metalloexopeptidase activity"/>
    <property type="evidence" value="ECO:0007669"/>
    <property type="project" value="InterPro"/>
</dbReference>
<dbReference type="OrthoDB" id="4694525at2759"/>
<keyword evidence="6" id="KW-0031">Aminopeptidase</keyword>
<evidence type="ECO:0000256" key="13">
    <source>
        <dbReference type="ARBA" id="ARBA00031288"/>
    </source>
</evidence>
<name>A0A7R9QIX3_9ACAR</name>